<gene>
    <name evidence="11" type="ORF">CY0110_13301</name>
</gene>
<keyword evidence="12" id="KW-1185">Reference proteome</keyword>
<dbReference type="Proteomes" id="UP000003781">
    <property type="component" value="Unassembled WGS sequence"/>
</dbReference>
<dbReference type="PIRSF" id="PIRSF026671">
    <property type="entry name" value="AA_dipeptidase"/>
    <property type="match status" value="1"/>
</dbReference>
<evidence type="ECO:0000256" key="6">
    <source>
        <dbReference type="ARBA" id="ARBA00022997"/>
    </source>
</evidence>
<evidence type="ECO:0000256" key="7">
    <source>
        <dbReference type="ARBA" id="ARBA00023049"/>
    </source>
</evidence>
<dbReference type="EMBL" id="AAXW01000013">
    <property type="protein sequence ID" value="EAZ91499.1"/>
    <property type="molecule type" value="Genomic_DNA"/>
</dbReference>
<dbReference type="PANTHER" id="PTHR43126">
    <property type="entry name" value="D-ALANYL-D-ALANINE DIPEPTIDASE"/>
    <property type="match status" value="1"/>
</dbReference>
<keyword evidence="3 9" id="KW-0479">Metal-binding</keyword>
<evidence type="ECO:0000256" key="2">
    <source>
        <dbReference type="ARBA" id="ARBA00022670"/>
    </source>
</evidence>
<keyword evidence="8 10" id="KW-0961">Cell wall biogenesis/degradation</keyword>
<organism evidence="11 12">
    <name type="scientific">Crocosphaera chwakensis CCY0110</name>
    <dbReference type="NCBI Taxonomy" id="391612"/>
    <lineage>
        <taxon>Bacteria</taxon>
        <taxon>Bacillati</taxon>
        <taxon>Cyanobacteriota</taxon>
        <taxon>Cyanophyceae</taxon>
        <taxon>Oscillatoriophycideae</taxon>
        <taxon>Chroococcales</taxon>
        <taxon>Aphanothecaceae</taxon>
        <taxon>Crocosphaera</taxon>
        <taxon>Crocosphaera chwakensis</taxon>
    </lineage>
</organism>
<comment type="caution">
    <text evidence="11">The sequence shown here is derived from an EMBL/GenBank/DDBJ whole genome shotgun (WGS) entry which is preliminary data.</text>
</comment>
<dbReference type="InterPro" id="IPR000755">
    <property type="entry name" value="A_A_dipeptidase"/>
</dbReference>
<name>A3IPK9_9CHRO</name>
<comment type="similarity">
    <text evidence="9 10">Belongs to the peptidase M15D family.</text>
</comment>
<dbReference type="GO" id="GO:0008237">
    <property type="term" value="F:metallopeptidase activity"/>
    <property type="evidence" value="ECO:0007669"/>
    <property type="project" value="UniProtKB-KW"/>
</dbReference>
<accession>A3IPK9</accession>
<dbReference type="Gene3D" id="3.30.1380.10">
    <property type="match status" value="1"/>
</dbReference>
<evidence type="ECO:0000256" key="1">
    <source>
        <dbReference type="ARBA" id="ARBA00001362"/>
    </source>
</evidence>
<keyword evidence="4 9" id="KW-0378">Hydrolase</keyword>
<evidence type="ECO:0000256" key="3">
    <source>
        <dbReference type="ARBA" id="ARBA00022723"/>
    </source>
</evidence>
<evidence type="ECO:0000256" key="4">
    <source>
        <dbReference type="ARBA" id="ARBA00022801"/>
    </source>
</evidence>
<comment type="cofactor">
    <cofactor evidence="9">
        <name>Zn(2+)</name>
        <dbReference type="ChEBI" id="CHEBI:29105"/>
    </cofactor>
    <text evidence="9">Binds 1 zinc ion per subunit.</text>
</comment>
<reference evidence="11 12" key="1">
    <citation type="submission" date="2007-03" db="EMBL/GenBank/DDBJ databases">
        <authorList>
            <person name="Stal L."/>
            <person name="Ferriera S."/>
            <person name="Johnson J."/>
            <person name="Kravitz S."/>
            <person name="Beeson K."/>
            <person name="Sutton G."/>
            <person name="Rogers Y.-H."/>
            <person name="Friedman R."/>
            <person name="Frazier M."/>
            <person name="Venter J.C."/>
        </authorList>
    </citation>
    <scope>NUCLEOTIDE SEQUENCE [LARGE SCALE GENOMIC DNA]</scope>
    <source>
        <strain evidence="11 12">CCY0110</strain>
    </source>
</reference>
<evidence type="ECO:0000256" key="5">
    <source>
        <dbReference type="ARBA" id="ARBA00022833"/>
    </source>
</evidence>
<dbReference type="OrthoDB" id="9801430at2"/>
<keyword evidence="2 9" id="KW-0645">Protease</keyword>
<evidence type="ECO:0000313" key="12">
    <source>
        <dbReference type="Proteomes" id="UP000003781"/>
    </source>
</evidence>
<keyword evidence="5 9" id="KW-0862">Zinc</keyword>
<dbReference type="GO" id="GO:0160237">
    <property type="term" value="F:D-Ala-D-Ala dipeptidase activity"/>
    <property type="evidence" value="ECO:0007669"/>
    <property type="project" value="UniProtKB-EC"/>
</dbReference>
<dbReference type="PANTHER" id="PTHR43126:SF2">
    <property type="entry name" value="D-ALANYL-D-ALANINE DIPEPTIDASE"/>
    <property type="match status" value="1"/>
</dbReference>
<keyword evidence="6 9" id="KW-0224">Dipeptidase</keyword>
<keyword evidence="7 9" id="KW-0482">Metalloprotease</keyword>
<dbReference type="GO" id="GO:0008270">
    <property type="term" value="F:zinc ion binding"/>
    <property type="evidence" value="ECO:0007669"/>
    <property type="project" value="UniProtKB-UniRule"/>
</dbReference>
<evidence type="ECO:0000256" key="8">
    <source>
        <dbReference type="ARBA" id="ARBA00023316"/>
    </source>
</evidence>
<comment type="catalytic activity">
    <reaction evidence="1 9 10">
        <text>D-alanyl-D-alanine + H2O = 2 D-alanine</text>
        <dbReference type="Rhea" id="RHEA:20661"/>
        <dbReference type="ChEBI" id="CHEBI:15377"/>
        <dbReference type="ChEBI" id="CHEBI:57416"/>
        <dbReference type="ChEBI" id="CHEBI:57822"/>
        <dbReference type="EC" id="3.4.13.22"/>
    </reaction>
</comment>
<evidence type="ECO:0000313" key="11">
    <source>
        <dbReference type="EMBL" id="EAZ91499.1"/>
    </source>
</evidence>
<protein>
    <recommendedName>
        <fullName evidence="9 10">D-alanyl-D-alanine dipeptidase</fullName>
        <shortName evidence="9 10">D-Ala-D-Ala dipeptidase</shortName>
        <ecNumber evidence="9 10">3.4.13.22</ecNumber>
    </recommendedName>
</protein>
<dbReference type="AlphaFoldDB" id="A3IPK9"/>
<feature type="active site" description="Proton donor/acceptor" evidence="9">
    <location>
        <position position="203"/>
    </location>
</feature>
<dbReference type="HAMAP" id="MF_01924">
    <property type="entry name" value="A_A_dipeptidase"/>
    <property type="match status" value="1"/>
</dbReference>
<feature type="site" description="Transition state stabilizer" evidence="9">
    <location>
        <position position="78"/>
    </location>
</feature>
<dbReference type="GO" id="GO:0006508">
    <property type="term" value="P:proteolysis"/>
    <property type="evidence" value="ECO:0007669"/>
    <property type="project" value="UniProtKB-KW"/>
</dbReference>
<dbReference type="EC" id="3.4.13.22" evidence="9 10"/>
<evidence type="ECO:0000256" key="10">
    <source>
        <dbReference type="PIRNR" id="PIRNR026671"/>
    </source>
</evidence>
<feature type="binding site" evidence="9">
    <location>
        <position position="206"/>
    </location>
    <ligand>
        <name>Zn(2+)</name>
        <dbReference type="ChEBI" id="CHEBI:29105"/>
        <note>catalytic</note>
    </ligand>
</feature>
<dbReference type="RefSeq" id="WP_008275327.1">
    <property type="nucleotide sequence ID" value="NZ_AAXW01000013.1"/>
</dbReference>
<feature type="binding site" evidence="9">
    <location>
        <position position="141"/>
    </location>
    <ligand>
        <name>Zn(2+)</name>
        <dbReference type="ChEBI" id="CHEBI:29105"/>
        <note>catalytic</note>
    </ligand>
</feature>
<sequence>MKPYQSIPIRDCGEPLIAIPLVQFSVETPHPYQKLGASYGEKSPYYLRSKVIEALIQAQTYLQQQYSGWKIHIFDAYRPVAVQQFMVDYTFTSLLKEKGLTLDSLSETEKDSLWQQVYQIWAIPSDDLTTPPPHSTGGAVDITLIDNQGQLLDMGGLIDELSERSQPNYYANHTDNLGQTYHQKRELLNQIMTQAGFLRHPGEWWHFSLGDQMWAWQGQKAVAYYGRA</sequence>
<dbReference type="SUPFAM" id="SSF55166">
    <property type="entry name" value="Hedgehog/DD-peptidase"/>
    <property type="match status" value="1"/>
</dbReference>
<comment type="function">
    <text evidence="9 10">Catalyzes hydrolysis of the D-alanyl-D-alanine dipeptide.</text>
</comment>
<dbReference type="InterPro" id="IPR009045">
    <property type="entry name" value="Zn_M74/Hedgehog-like"/>
</dbReference>
<proteinExistence type="inferred from homology"/>
<dbReference type="eggNOG" id="COG2173">
    <property type="taxonomic scope" value="Bacteria"/>
</dbReference>
<feature type="binding site" evidence="9">
    <location>
        <position position="134"/>
    </location>
    <ligand>
        <name>Zn(2+)</name>
        <dbReference type="ChEBI" id="CHEBI:29105"/>
        <note>catalytic</note>
    </ligand>
</feature>
<dbReference type="Pfam" id="PF01427">
    <property type="entry name" value="Peptidase_M15"/>
    <property type="match status" value="1"/>
</dbReference>
<dbReference type="CDD" id="cd14843">
    <property type="entry name" value="D-Ala-D-Ala_dipeptidase_like"/>
    <property type="match status" value="1"/>
</dbReference>
<evidence type="ECO:0000256" key="9">
    <source>
        <dbReference type="HAMAP-Rule" id="MF_01924"/>
    </source>
</evidence>
<dbReference type="GO" id="GO:0071555">
    <property type="term" value="P:cell wall organization"/>
    <property type="evidence" value="ECO:0007669"/>
    <property type="project" value="UniProtKB-KW"/>
</dbReference>